<name>A0A507EFN5_9FUNG</name>
<dbReference type="EMBL" id="QEAP01000636">
    <property type="protein sequence ID" value="TPX63029.1"/>
    <property type="molecule type" value="Genomic_DNA"/>
</dbReference>
<dbReference type="InterPro" id="IPR008775">
    <property type="entry name" value="Phytyl_CoA_dOase-like"/>
</dbReference>
<reference evidence="1 2" key="1">
    <citation type="journal article" date="2019" name="Sci. Rep.">
        <title>Comparative genomics of chytrid fungi reveal insights into the obligate biotrophic and pathogenic lifestyle of Synchytrium endobioticum.</title>
        <authorList>
            <person name="van de Vossenberg B.T.L.H."/>
            <person name="Warris S."/>
            <person name="Nguyen H.D.T."/>
            <person name="van Gent-Pelzer M.P.E."/>
            <person name="Joly D.L."/>
            <person name="van de Geest H.C."/>
            <person name="Bonants P.J.M."/>
            <person name="Smith D.S."/>
            <person name="Levesque C.A."/>
            <person name="van der Lee T.A.J."/>
        </authorList>
    </citation>
    <scope>NUCLEOTIDE SEQUENCE [LARGE SCALE GENOMIC DNA]</scope>
    <source>
        <strain evidence="1 2">CBS 675.73</strain>
    </source>
</reference>
<dbReference type="Proteomes" id="UP000320333">
    <property type="component" value="Unassembled WGS sequence"/>
</dbReference>
<organism evidence="1 2">
    <name type="scientific">Chytriomyces confervae</name>
    <dbReference type="NCBI Taxonomy" id="246404"/>
    <lineage>
        <taxon>Eukaryota</taxon>
        <taxon>Fungi</taxon>
        <taxon>Fungi incertae sedis</taxon>
        <taxon>Chytridiomycota</taxon>
        <taxon>Chytridiomycota incertae sedis</taxon>
        <taxon>Chytridiomycetes</taxon>
        <taxon>Chytridiales</taxon>
        <taxon>Chytriomycetaceae</taxon>
        <taxon>Chytriomyces</taxon>
    </lineage>
</organism>
<evidence type="ECO:0000313" key="1">
    <source>
        <dbReference type="EMBL" id="TPX63029.1"/>
    </source>
</evidence>
<evidence type="ECO:0008006" key="3">
    <source>
        <dbReference type="Google" id="ProtNLM"/>
    </source>
</evidence>
<dbReference type="Pfam" id="PF05721">
    <property type="entry name" value="PhyH"/>
    <property type="match status" value="1"/>
</dbReference>
<dbReference type="AlphaFoldDB" id="A0A507EFN5"/>
<keyword evidence="2" id="KW-1185">Reference proteome</keyword>
<evidence type="ECO:0000313" key="2">
    <source>
        <dbReference type="Proteomes" id="UP000320333"/>
    </source>
</evidence>
<accession>A0A507EFN5</accession>
<sequence length="324" mass="37006">MPVTKTTTTTKTTSTSVAADGTATTTTKTISHSTYANTDTRSIKQRLDEDGYVVMDGLVSDEQMITLRDACDRAVAKARNGEWKLRRVVGVQFPPWGEEAEDCWGVQHIMHPDMHEPEFAKWYGSDKLLDAVCEILESKEPELQLELFNLLINPEHKDFCLEWHRDDVRPEVEAEEEIKRLSIPHYGTQWNTALYDDSCLYIIPKSHNRIRTKEERDININDPLSLEMPGAIAVHLKAGQTVFYNNNIMHRAVYDKSKKRATLHGCMGTVNGGPHRARNILQHGVKWMREERFKETLPVRLLPLYDNLISLANSNEGKDLGYSQ</sequence>
<dbReference type="PANTHER" id="PTHR40470:SF1">
    <property type="entry name" value="PHYTANOYL-COA DIOXYGENASE FAMILY PROTEIN (AFU_ORTHOLOGUE AFUA_2G15850)"/>
    <property type="match status" value="1"/>
</dbReference>
<gene>
    <name evidence="1" type="ORF">CcCBS67573_g08790</name>
</gene>
<comment type="caution">
    <text evidence="1">The sequence shown here is derived from an EMBL/GenBank/DDBJ whole genome shotgun (WGS) entry which is preliminary data.</text>
</comment>
<dbReference type="PANTHER" id="PTHR40470">
    <property type="entry name" value="PHYTANOYL-COA DIOXYGENASE FAMILY PROTEIN (AFU_ORTHOLOGUE AFUA_2G15850)"/>
    <property type="match status" value="1"/>
</dbReference>
<protein>
    <recommendedName>
        <fullName evidence="3">Phytanoyl-CoA dioxygenase</fullName>
    </recommendedName>
</protein>
<dbReference type="OrthoDB" id="2106152at2759"/>
<dbReference type="Gene3D" id="2.60.120.620">
    <property type="entry name" value="q2cbj1_9rhob like domain"/>
    <property type="match status" value="1"/>
</dbReference>
<proteinExistence type="predicted"/>
<dbReference type="STRING" id="246404.A0A507EFN5"/>
<dbReference type="SUPFAM" id="SSF51197">
    <property type="entry name" value="Clavaminate synthase-like"/>
    <property type="match status" value="1"/>
</dbReference>